<dbReference type="RefSeq" id="WP_186948617.1">
    <property type="nucleotide sequence ID" value="NZ_JACOGF010000009.1"/>
</dbReference>
<accession>A0ABR6ZUU9</accession>
<sequence>MPNRKIFYFSILGVAFRDAELFKSYVRVLNFNLQYQWLHRETSPDLIIYGEEAGTSISPDETGAVYTLRLTALNTGDDQCLSLPLNSVEIAAALNRIGMALGGKTNGQKMPTVPVSDLAQPYRLKRWPPSSLINTRDRIRLATVMTRQAISIETLNKKSGLDIETCKSFVFDLYASGLLAKESIVTKVESSHQSAVPAYVQPGVLSRIRSKLSRIMGNE</sequence>
<comment type="caution">
    <text evidence="1">The sequence shown here is derived from an EMBL/GenBank/DDBJ whole genome shotgun (WGS) entry which is preliminary data.</text>
</comment>
<dbReference type="EMBL" id="JACOGF010000009">
    <property type="protein sequence ID" value="MBC3919358.1"/>
    <property type="molecule type" value="Genomic_DNA"/>
</dbReference>
<keyword evidence="2" id="KW-1185">Reference proteome</keyword>
<dbReference type="Proteomes" id="UP000650424">
    <property type="component" value="Unassembled WGS sequence"/>
</dbReference>
<gene>
    <name evidence="1" type="ORF">H8L32_17845</name>
</gene>
<reference evidence="1 2" key="1">
    <citation type="submission" date="2020-08" db="EMBL/GenBank/DDBJ databases">
        <title>Novel species isolated from subtropical streams in China.</title>
        <authorList>
            <person name="Lu H."/>
        </authorList>
    </citation>
    <scope>NUCLEOTIDE SEQUENCE [LARGE SCALE GENOMIC DNA]</scope>
    <source>
        <strain evidence="1 2">CY18W</strain>
    </source>
</reference>
<organism evidence="1 2">
    <name type="scientific">Undibacterium hunanense</name>
    <dbReference type="NCBI Taxonomy" id="2762292"/>
    <lineage>
        <taxon>Bacteria</taxon>
        <taxon>Pseudomonadati</taxon>
        <taxon>Pseudomonadota</taxon>
        <taxon>Betaproteobacteria</taxon>
        <taxon>Burkholderiales</taxon>
        <taxon>Oxalobacteraceae</taxon>
        <taxon>Undibacterium</taxon>
    </lineage>
</organism>
<protein>
    <submittedName>
        <fullName evidence="1">Uncharacterized protein</fullName>
    </submittedName>
</protein>
<evidence type="ECO:0000313" key="1">
    <source>
        <dbReference type="EMBL" id="MBC3919358.1"/>
    </source>
</evidence>
<proteinExistence type="predicted"/>
<name>A0ABR6ZUU9_9BURK</name>
<evidence type="ECO:0000313" key="2">
    <source>
        <dbReference type="Proteomes" id="UP000650424"/>
    </source>
</evidence>